<accession>A0AA40FCJ9</accession>
<sequence>MCKTIKTPRWRCYATRRCRPCNPLLPYLDLVPPPVVLPCPSLNKSTHTCNGTTSPSTTTAPFFLKTLECPRHHRKRLANLQEAWDEAWSTQILTAQPGAHYRRAALARRATLDRHRAVFLAALEAQAERLNVEFYGEAHWWQGDRVQQVMNELVHNLI</sequence>
<evidence type="ECO:0000313" key="2">
    <source>
        <dbReference type="Proteomes" id="UP001172155"/>
    </source>
</evidence>
<name>A0AA40FCJ9_9PEZI</name>
<evidence type="ECO:0000313" key="1">
    <source>
        <dbReference type="EMBL" id="KAK0754851.1"/>
    </source>
</evidence>
<keyword evidence="2" id="KW-1185">Reference proteome</keyword>
<comment type="caution">
    <text evidence="1">The sequence shown here is derived from an EMBL/GenBank/DDBJ whole genome shotgun (WGS) entry which is preliminary data.</text>
</comment>
<protein>
    <submittedName>
        <fullName evidence="1">Uncharacterized protein</fullName>
    </submittedName>
</protein>
<proteinExistence type="predicted"/>
<dbReference type="AlphaFoldDB" id="A0AA40FCJ9"/>
<reference evidence="1" key="1">
    <citation type="submission" date="2023-06" db="EMBL/GenBank/DDBJ databases">
        <title>Genome-scale phylogeny and comparative genomics of the fungal order Sordariales.</title>
        <authorList>
            <consortium name="Lawrence Berkeley National Laboratory"/>
            <person name="Hensen N."/>
            <person name="Bonometti L."/>
            <person name="Westerberg I."/>
            <person name="Brannstrom I.O."/>
            <person name="Guillou S."/>
            <person name="Cros-Aarteil S."/>
            <person name="Calhoun S."/>
            <person name="Haridas S."/>
            <person name="Kuo A."/>
            <person name="Mondo S."/>
            <person name="Pangilinan J."/>
            <person name="Riley R."/>
            <person name="LaButti K."/>
            <person name="Andreopoulos B."/>
            <person name="Lipzen A."/>
            <person name="Chen C."/>
            <person name="Yanf M."/>
            <person name="Daum C."/>
            <person name="Ng V."/>
            <person name="Clum A."/>
            <person name="Steindorff A."/>
            <person name="Ohm R."/>
            <person name="Martin F."/>
            <person name="Silar P."/>
            <person name="Natvig D."/>
            <person name="Lalanne C."/>
            <person name="Gautier V."/>
            <person name="Ament-velasquez S.L."/>
            <person name="Kruys A."/>
            <person name="Hutchinson M.I."/>
            <person name="Powell A.J."/>
            <person name="Barry K."/>
            <person name="Miller A.N."/>
            <person name="Grigoriev I.V."/>
            <person name="Debuchy R."/>
            <person name="Gladieux P."/>
            <person name="Thoren M.H."/>
            <person name="Johannesson H."/>
        </authorList>
    </citation>
    <scope>NUCLEOTIDE SEQUENCE</scope>
    <source>
        <strain evidence="1">SMH3187-1</strain>
    </source>
</reference>
<dbReference type="Proteomes" id="UP001172155">
    <property type="component" value="Unassembled WGS sequence"/>
</dbReference>
<dbReference type="EMBL" id="JAUKUD010000001">
    <property type="protein sequence ID" value="KAK0754851.1"/>
    <property type="molecule type" value="Genomic_DNA"/>
</dbReference>
<organism evidence="1 2">
    <name type="scientific">Schizothecium vesticola</name>
    <dbReference type="NCBI Taxonomy" id="314040"/>
    <lineage>
        <taxon>Eukaryota</taxon>
        <taxon>Fungi</taxon>
        <taxon>Dikarya</taxon>
        <taxon>Ascomycota</taxon>
        <taxon>Pezizomycotina</taxon>
        <taxon>Sordariomycetes</taxon>
        <taxon>Sordariomycetidae</taxon>
        <taxon>Sordariales</taxon>
        <taxon>Schizotheciaceae</taxon>
        <taxon>Schizothecium</taxon>
    </lineage>
</organism>
<gene>
    <name evidence="1" type="ORF">B0T18DRAFT_443133</name>
</gene>